<sequence>MAPLIVRFEDKYDPKMVENSRSEKKILRSGKPISLAQLKRKGQLAEKQKLKQAKTEEDKQDMKNDLELQRLLDESHILAGDHGFSGADVGFSGADVGFQDEVMGNSRVRTLDSRMQKLAEANQAHKHKLENMPMNYRKGMVKAQLKRISKYEEEAHEAGIILAKSRKGEFRRIGDDGTTSFTERIGSGMKKQSRMRDRGLRVNTVGKATSHGVLLSKHDLHKITGGDKKKRKGRK</sequence>
<name>A0A875S266_EENNA</name>
<feature type="compositionally biased region" description="Basic and acidic residues" evidence="1">
    <location>
        <begin position="43"/>
        <end position="62"/>
    </location>
</feature>
<feature type="region of interest" description="Disordered" evidence="1">
    <location>
        <begin position="173"/>
        <end position="198"/>
    </location>
</feature>
<evidence type="ECO:0000313" key="2">
    <source>
        <dbReference type="EMBL" id="QPG74182.1"/>
    </source>
</evidence>
<dbReference type="GO" id="GO:0000462">
    <property type="term" value="P:maturation of SSU-rRNA from tricistronic rRNA transcript (SSU-rRNA, 5.8S rRNA, LSU-rRNA)"/>
    <property type="evidence" value="ECO:0007669"/>
    <property type="project" value="TreeGrafter"/>
</dbReference>
<dbReference type="Proteomes" id="UP000662931">
    <property type="component" value="Chromosome 1"/>
</dbReference>
<dbReference type="KEGG" id="bnn:FOA43_001506"/>
<dbReference type="InterPro" id="IPR053030">
    <property type="entry name" value="Ribosomal_biogenesis_FAF1-like"/>
</dbReference>
<dbReference type="GO" id="GO:0005730">
    <property type="term" value="C:nucleolus"/>
    <property type="evidence" value="ECO:0007669"/>
    <property type="project" value="TreeGrafter"/>
</dbReference>
<evidence type="ECO:0000313" key="3">
    <source>
        <dbReference type="Proteomes" id="UP000662931"/>
    </source>
</evidence>
<feature type="region of interest" description="Disordered" evidence="1">
    <location>
        <begin position="37"/>
        <end position="62"/>
    </location>
</feature>
<dbReference type="RefSeq" id="XP_038777747.1">
    <property type="nucleotide sequence ID" value="XM_038921819.1"/>
</dbReference>
<organism evidence="2 3">
    <name type="scientific">Eeniella nana</name>
    <name type="common">Yeast</name>
    <name type="synonym">Brettanomyces nanus</name>
    <dbReference type="NCBI Taxonomy" id="13502"/>
    <lineage>
        <taxon>Eukaryota</taxon>
        <taxon>Fungi</taxon>
        <taxon>Dikarya</taxon>
        <taxon>Ascomycota</taxon>
        <taxon>Saccharomycotina</taxon>
        <taxon>Pichiomycetes</taxon>
        <taxon>Pichiales</taxon>
        <taxon>Pichiaceae</taxon>
        <taxon>Brettanomyces</taxon>
    </lineage>
</organism>
<dbReference type="PANTHER" id="PTHR28096">
    <property type="entry name" value="PROTEIN FAF1"/>
    <property type="match status" value="1"/>
</dbReference>
<dbReference type="GeneID" id="62194907"/>
<dbReference type="EMBL" id="CP064812">
    <property type="protein sequence ID" value="QPG74182.1"/>
    <property type="molecule type" value="Genomic_DNA"/>
</dbReference>
<dbReference type="OrthoDB" id="5556956at2759"/>
<reference evidence="2" key="1">
    <citation type="submission" date="2020-10" db="EMBL/GenBank/DDBJ databases">
        <authorList>
            <person name="Roach M.J.R."/>
        </authorList>
    </citation>
    <scope>NUCLEOTIDE SEQUENCE</scope>
    <source>
        <strain evidence="2">CBS 1945</strain>
    </source>
</reference>
<gene>
    <name evidence="2" type="ORF">FOA43_001506</name>
</gene>
<dbReference type="PANTHER" id="PTHR28096:SF1">
    <property type="entry name" value="PROTEIN FAF1"/>
    <property type="match status" value="1"/>
</dbReference>
<accession>A0A875S266</accession>
<keyword evidence="3" id="KW-1185">Reference proteome</keyword>
<evidence type="ECO:0008006" key="4">
    <source>
        <dbReference type="Google" id="ProtNLM"/>
    </source>
</evidence>
<evidence type="ECO:0000256" key="1">
    <source>
        <dbReference type="SAM" id="MobiDB-lite"/>
    </source>
</evidence>
<dbReference type="AlphaFoldDB" id="A0A875S266"/>
<proteinExistence type="predicted"/>
<protein>
    <recommendedName>
        <fullName evidence="4">Protein FAF1</fullName>
    </recommendedName>
</protein>